<feature type="compositionally biased region" description="Pro residues" evidence="1">
    <location>
        <begin position="163"/>
        <end position="179"/>
    </location>
</feature>
<dbReference type="RefSeq" id="WP_096431279.1">
    <property type="nucleotide sequence ID" value="NZ_NTJD01000002.1"/>
</dbReference>
<evidence type="ECO:0000313" key="4">
    <source>
        <dbReference type="Proteomes" id="UP000243507"/>
    </source>
</evidence>
<comment type="caution">
    <text evidence="3">The sequence shown here is derived from an EMBL/GenBank/DDBJ whole genome shotgun (WGS) entry which is preliminary data.</text>
</comment>
<feature type="compositionally biased region" description="Low complexity" evidence="1">
    <location>
        <begin position="111"/>
        <end position="129"/>
    </location>
</feature>
<dbReference type="EMBL" id="NTJD01000002">
    <property type="protein sequence ID" value="PCD77635.1"/>
    <property type="molecule type" value="Genomic_DNA"/>
</dbReference>
<dbReference type="CDD" id="cd04765">
    <property type="entry name" value="HTH_MlrA-like_sg2"/>
    <property type="match status" value="1"/>
</dbReference>
<dbReference type="GO" id="GO:0006355">
    <property type="term" value="P:regulation of DNA-templated transcription"/>
    <property type="evidence" value="ECO:0007669"/>
    <property type="project" value="InterPro"/>
</dbReference>
<dbReference type="SMART" id="SM00422">
    <property type="entry name" value="HTH_MERR"/>
    <property type="match status" value="1"/>
</dbReference>
<dbReference type="Proteomes" id="UP000243507">
    <property type="component" value="Unassembled WGS sequence"/>
</dbReference>
<evidence type="ECO:0000259" key="2">
    <source>
        <dbReference type="PROSITE" id="PS50937"/>
    </source>
</evidence>
<dbReference type="GO" id="GO:0003677">
    <property type="term" value="F:DNA binding"/>
    <property type="evidence" value="ECO:0007669"/>
    <property type="project" value="InterPro"/>
</dbReference>
<dbReference type="InterPro" id="IPR009061">
    <property type="entry name" value="DNA-bd_dom_put_sf"/>
</dbReference>
<feature type="region of interest" description="Disordered" evidence="1">
    <location>
        <begin position="111"/>
        <end position="268"/>
    </location>
</feature>
<dbReference type="OrthoDB" id="9810140at2"/>
<evidence type="ECO:0000256" key="1">
    <source>
        <dbReference type="SAM" id="MobiDB-lite"/>
    </source>
</evidence>
<gene>
    <name evidence="3" type="ORF">CLN94_03800</name>
</gene>
<protein>
    <submittedName>
        <fullName evidence="3">MerR family transcriptional regulator</fullName>
    </submittedName>
</protein>
<dbReference type="AlphaFoldDB" id="A0A2A4CSR9"/>
<dbReference type="Pfam" id="PF13411">
    <property type="entry name" value="MerR_1"/>
    <property type="match status" value="1"/>
</dbReference>
<dbReference type="SUPFAM" id="SSF46955">
    <property type="entry name" value="Putative DNA-binding domain"/>
    <property type="match status" value="1"/>
</dbReference>
<accession>A0A2A4CSR9</accession>
<dbReference type="InterPro" id="IPR000551">
    <property type="entry name" value="MerR-type_HTH_dom"/>
</dbReference>
<keyword evidence="4" id="KW-1185">Reference proteome</keyword>
<organism evidence="3 4">
    <name type="scientific">Pseudothioclava arenosa</name>
    <dbReference type="NCBI Taxonomy" id="1795308"/>
    <lineage>
        <taxon>Bacteria</taxon>
        <taxon>Pseudomonadati</taxon>
        <taxon>Pseudomonadota</taxon>
        <taxon>Alphaproteobacteria</taxon>
        <taxon>Rhodobacterales</taxon>
        <taxon>Paracoccaceae</taxon>
        <taxon>Pseudothioclava</taxon>
    </lineage>
</organism>
<name>A0A2A4CSR9_9RHOB</name>
<feature type="compositionally biased region" description="Low complexity" evidence="1">
    <location>
        <begin position="241"/>
        <end position="254"/>
    </location>
</feature>
<reference evidence="3 4" key="1">
    <citation type="submission" date="2017-09" db="EMBL/GenBank/DDBJ databases">
        <title>A multilocus sequence analysis scheme for characterization of bacteria in the genus Thioclava.</title>
        <authorList>
            <person name="Liu Y."/>
            <person name="Shao Z."/>
        </authorList>
    </citation>
    <scope>NUCLEOTIDE SEQUENCE [LARGE SCALE GENOMIC DNA]</scope>
    <source>
        <strain evidence="3 4">CAU 1312</strain>
    </source>
</reference>
<feature type="compositionally biased region" description="Polar residues" evidence="1">
    <location>
        <begin position="197"/>
        <end position="209"/>
    </location>
</feature>
<dbReference type="PROSITE" id="PS50937">
    <property type="entry name" value="HTH_MERR_2"/>
    <property type="match status" value="1"/>
</dbReference>
<sequence>MAKSADAFRTISEVSELLDVPAHVLRFWESRFTQIKPVKRAGGRRYYRPADVELIAGLKKLLHEDGMSIRDAQKLIRAEGVRHVAALVPVDLGGEEAEAAAPVAAPAETWPEAPALDPAPASDATAAFPHDPEDQTVESAAPELEAPPQPIAEPAGERASEPEPAPPAHWPEAPTPAPAPADAGLSPDPEDAEAPQTILSPTASWTQPSLFGEAPMAENVEPPKASAKVVSLRLEPRAPRPARAPAQAASPATPDLLDTIPPGPSTRLRGLRAAQFTPEELAHLRGLQARMGALHERLAPARR</sequence>
<proteinExistence type="predicted"/>
<evidence type="ECO:0000313" key="3">
    <source>
        <dbReference type="EMBL" id="PCD77635.1"/>
    </source>
</evidence>
<feature type="domain" description="HTH merR-type" evidence="2">
    <location>
        <begin position="10"/>
        <end position="78"/>
    </location>
</feature>
<dbReference type="Gene3D" id="1.10.1660.10">
    <property type="match status" value="1"/>
</dbReference>